<organism evidence="1 2">
    <name type="scientific">Camelina sativa</name>
    <name type="common">False flax</name>
    <name type="synonym">Myagrum sativum</name>
    <dbReference type="NCBI Taxonomy" id="90675"/>
    <lineage>
        <taxon>Eukaryota</taxon>
        <taxon>Viridiplantae</taxon>
        <taxon>Streptophyta</taxon>
        <taxon>Embryophyta</taxon>
        <taxon>Tracheophyta</taxon>
        <taxon>Spermatophyta</taxon>
        <taxon>Magnoliopsida</taxon>
        <taxon>eudicotyledons</taxon>
        <taxon>Gunneridae</taxon>
        <taxon>Pentapetalae</taxon>
        <taxon>rosids</taxon>
        <taxon>malvids</taxon>
        <taxon>Brassicales</taxon>
        <taxon>Brassicaceae</taxon>
        <taxon>Camelineae</taxon>
        <taxon>Camelina</taxon>
    </lineage>
</organism>
<gene>
    <name evidence="2" type="primary">LOC104708796</name>
</gene>
<evidence type="ECO:0000313" key="1">
    <source>
        <dbReference type="Proteomes" id="UP000694864"/>
    </source>
</evidence>
<sequence>MESSESSMYSISSESFMFPETSMGSELQLLVAISRMKAALDGDEEKKSKCISLIIKIISLVSSMDLDSTEPDSKLISLIKQTISVAKSIPDSAEPESQLVSFVARSIPLIGSTESEPELTSLVDQMYSCLKSVGLLEEAAAEDSELSSLILQIISLARLTLSPWSEPHPTDLLLITISQIKYVLTDQDEDEEESEKKSKFVSLMIQVISLVRSMDLDSAEPDSKLISLIKQTISVAKSIPDSEPESQLVSLVARSIPLIGSAESETELTSLVGQLYSYFQSEGFKPDSELSSLVLQFISFSRFEPDPPESRLLPLIKKLMSFTVYDSASILSRKMMSRLVSTIIKLIILLNSTNFNLDSLHKQEPELTQLISQAISLFNSMDLDSQPEPLRYFISSLSQL</sequence>
<dbReference type="Proteomes" id="UP000694864">
    <property type="component" value="Chromosome 8"/>
</dbReference>
<reference evidence="2" key="2">
    <citation type="submission" date="2025-08" db="UniProtKB">
        <authorList>
            <consortium name="RefSeq"/>
        </authorList>
    </citation>
    <scope>IDENTIFICATION</scope>
    <source>
        <tissue evidence="2">Leaf</tissue>
    </source>
</reference>
<proteinExistence type="predicted"/>
<dbReference type="GeneID" id="104708796"/>
<reference evidence="1" key="1">
    <citation type="journal article" date="2014" name="Nat. Commun.">
        <title>The emerging biofuel crop Camelina sativa retains a highly undifferentiated hexaploid genome structure.</title>
        <authorList>
            <person name="Kagale S."/>
            <person name="Koh C."/>
            <person name="Nixon J."/>
            <person name="Bollina V."/>
            <person name="Clarke W.E."/>
            <person name="Tuteja R."/>
            <person name="Spillane C."/>
            <person name="Robinson S.J."/>
            <person name="Links M.G."/>
            <person name="Clarke C."/>
            <person name="Higgins E.E."/>
            <person name="Huebert T."/>
            <person name="Sharpe A.G."/>
            <person name="Parkin I.A."/>
        </authorList>
    </citation>
    <scope>NUCLEOTIDE SEQUENCE [LARGE SCALE GENOMIC DNA]</scope>
    <source>
        <strain evidence="1">cv. DH55</strain>
    </source>
</reference>
<accession>A0ABM0TBH7</accession>
<evidence type="ECO:0000313" key="2">
    <source>
        <dbReference type="RefSeq" id="XP_010423729.1"/>
    </source>
</evidence>
<keyword evidence="1" id="KW-1185">Reference proteome</keyword>
<protein>
    <submittedName>
        <fullName evidence="2">Uncharacterized protein LOC104708796</fullName>
    </submittedName>
</protein>
<name>A0ABM0TBH7_CAMSA</name>
<dbReference type="RefSeq" id="XP_010423729.1">
    <property type="nucleotide sequence ID" value="XM_010425427.2"/>
</dbReference>